<dbReference type="RefSeq" id="WP_079603243.1">
    <property type="nucleotide sequence ID" value="NZ_LT670817.1"/>
</dbReference>
<dbReference type="SUPFAM" id="SSF56235">
    <property type="entry name" value="N-terminal nucleophile aminohydrolases (Ntn hydrolases)"/>
    <property type="match status" value="1"/>
</dbReference>
<dbReference type="AlphaFoldDB" id="A0A1M5S2D7"/>
<dbReference type="Gene3D" id="3.60.20.40">
    <property type="match status" value="1"/>
</dbReference>
<accession>A0A1M5S2D7</accession>
<evidence type="ECO:0000313" key="1">
    <source>
        <dbReference type="EMBL" id="SHH32654.1"/>
    </source>
</evidence>
<dbReference type="InterPro" id="IPR043138">
    <property type="entry name" value="GGT_lsub"/>
</dbReference>
<dbReference type="PANTHER" id="PTHR43881">
    <property type="entry name" value="GAMMA-GLUTAMYLTRANSPEPTIDASE (AFU_ORTHOLOGUE AFUA_4G13580)"/>
    <property type="match status" value="1"/>
</dbReference>
<sequence length="526" mass="55625">MISTELPYLSIRKPVIGEAMVVSSQPLASQAGIRVLEQGGNAVDAAIAAAATIAVVEPTNNSIGGDAFAQVWDGERLHGINASGRAPASVDVTAFHGLRKMPERGWQSVTVPGAISAWTALSSRFGRLPFAQLMRSAINYAETGFFVSPGVAIKWSEQSEILRSQPGFAATFLPNGVSPPVGSRFRQPELAETLARIAESNGADFYRGETAKRIAAFARDCGADLKFEDLATHEAEWVEPLSSSFMGSQAYELPPNGQGVVALFALAILDRLNLSAYPVDSAGSIHLQVEAIKAAFAEMGPRIGQSAAPPPGTSWIDQSLVAKHADAIGRKKAGPFVHKLAPLAGTVYLAAGDAEGMMVSFIQSNYMGFGSGIVVPHTGVALQNRGACFSTNPESLTCIRPRSRPFHTILPGFLASQDGDLVAFGSTGGTFQPQGHVQIVARLIAYKQNPQAIVDAPRFKIGEGGNVVLEPGFSEDVQGELASYGHRLTAQSTSSWDFGGMQILHRADGRYLGGVDSRRDSHVAVA</sequence>
<dbReference type="InterPro" id="IPR052896">
    <property type="entry name" value="GGT-like_enzyme"/>
</dbReference>
<evidence type="ECO:0000313" key="2">
    <source>
        <dbReference type="Proteomes" id="UP000189796"/>
    </source>
</evidence>
<keyword evidence="1" id="KW-0808">Transferase</keyword>
<organism evidence="1 2">
    <name type="scientific">Bradyrhizobium erythrophlei</name>
    <dbReference type="NCBI Taxonomy" id="1437360"/>
    <lineage>
        <taxon>Bacteria</taxon>
        <taxon>Pseudomonadati</taxon>
        <taxon>Pseudomonadota</taxon>
        <taxon>Alphaproteobacteria</taxon>
        <taxon>Hyphomicrobiales</taxon>
        <taxon>Nitrobacteraceae</taxon>
        <taxon>Bradyrhizobium</taxon>
    </lineage>
</organism>
<dbReference type="Gene3D" id="1.10.246.130">
    <property type="match status" value="1"/>
</dbReference>
<name>A0A1M5S2D7_9BRAD</name>
<dbReference type="GO" id="GO:0016740">
    <property type="term" value="F:transferase activity"/>
    <property type="evidence" value="ECO:0007669"/>
    <property type="project" value="UniProtKB-KW"/>
</dbReference>
<gene>
    <name evidence="1" type="ORF">SAMN05443248_4454</name>
</gene>
<protein>
    <submittedName>
        <fullName evidence="1">Gamma-glutamyltransferase 2. Threonine peptidase. MEROPS family T03</fullName>
    </submittedName>
</protein>
<dbReference type="PANTHER" id="PTHR43881:SF1">
    <property type="entry name" value="GAMMA-GLUTAMYLTRANSPEPTIDASE (AFU_ORTHOLOGUE AFUA_4G13580)"/>
    <property type="match status" value="1"/>
</dbReference>
<dbReference type="OrthoDB" id="9781342at2"/>
<dbReference type="Proteomes" id="UP000189796">
    <property type="component" value="Chromosome I"/>
</dbReference>
<dbReference type="InterPro" id="IPR029055">
    <property type="entry name" value="Ntn_hydrolases_N"/>
</dbReference>
<reference evidence="1 2" key="1">
    <citation type="submission" date="2016-11" db="EMBL/GenBank/DDBJ databases">
        <authorList>
            <person name="Jaros S."/>
            <person name="Januszkiewicz K."/>
            <person name="Wedrychowicz H."/>
        </authorList>
    </citation>
    <scope>NUCLEOTIDE SEQUENCE [LARGE SCALE GENOMIC DNA]</scope>
    <source>
        <strain evidence="1 2">GAS138</strain>
    </source>
</reference>
<dbReference type="Pfam" id="PF01019">
    <property type="entry name" value="G_glu_transpept"/>
    <property type="match status" value="1"/>
</dbReference>
<dbReference type="InterPro" id="IPR043137">
    <property type="entry name" value="GGT_ssub_C"/>
</dbReference>
<dbReference type="PRINTS" id="PR01210">
    <property type="entry name" value="GGTRANSPTASE"/>
</dbReference>
<dbReference type="EMBL" id="LT670817">
    <property type="protein sequence ID" value="SHH32654.1"/>
    <property type="molecule type" value="Genomic_DNA"/>
</dbReference>
<proteinExistence type="predicted"/>